<evidence type="ECO:0000313" key="9">
    <source>
        <dbReference type="Proteomes" id="UP000807342"/>
    </source>
</evidence>
<keyword evidence="3" id="KW-0805">Transcription regulation</keyword>
<dbReference type="AlphaFoldDB" id="A0A9P5XHR3"/>
<dbReference type="EMBL" id="MU151130">
    <property type="protein sequence ID" value="KAF9449446.1"/>
    <property type="molecule type" value="Genomic_DNA"/>
</dbReference>
<gene>
    <name evidence="8" type="ORF">P691DRAFT_853849</name>
</gene>
<dbReference type="SUPFAM" id="SSF57701">
    <property type="entry name" value="Zn2/Cys6 DNA-binding domain"/>
    <property type="match status" value="1"/>
</dbReference>
<dbReference type="Pfam" id="PF00172">
    <property type="entry name" value="Zn_clus"/>
    <property type="match status" value="1"/>
</dbReference>
<dbReference type="GO" id="GO:0000981">
    <property type="term" value="F:DNA-binding transcription factor activity, RNA polymerase II-specific"/>
    <property type="evidence" value="ECO:0007669"/>
    <property type="project" value="InterPro"/>
</dbReference>
<evidence type="ECO:0000256" key="1">
    <source>
        <dbReference type="ARBA" id="ARBA00004123"/>
    </source>
</evidence>
<dbReference type="InterPro" id="IPR001138">
    <property type="entry name" value="Zn2Cys6_DnaBD"/>
</dbReference>
<dbReference type="SMART" id="SM00066">
    <property type="entry name" value="GAL4"/>
    <property type="match status" value="1"/>
</dbReference>
<comment type="caution">
    <text evidence="8">The sequence shown here is derived from an EMBL/GenBank/DDBJ whole genome shotgun (WGS) entry which is preliminary data.</text>
</comment>
<dbReference type="OrthoDB" id="2309723at2759"/>
<reference evidence="8" key="1">
    <citation type="submission" date="2020-11" db="EMBL/GenBank/DDBJ databases">
        <authorList>
            <consortium name="DOE Joint Genome Institute"/>
            <person name="Ahrendt S."/>
            <person name="Riley R."/>
            <person name="Andreopoulos W."/>
            <person name="Labutti K."/>
            <person name="Pangilinan J."/>
            <person name="Ruiz-Duenas F.J."/>
            <person name="Barrasa J.M."/>
            <person name="Sanchez-Garcia M."/>
            <person name="Camarero S."/>
            <person name="Miyauchi S."/>
            <person name="Serrano A."/>
            <person name="Linde D."/>
            <person name="Babiker R."/>
            <person name="Drula E."/>
            <person name="Ayuso-Fernandez I."/>
            <person name="Pacheco R."/>
            <person name="Padilla G."/>
            <person name="Ferreira P."/>
            <person name="Barriuso J."/>
            <person name="Kellner H."/>
            <person name="Castanera R."/>
            <person name="Alfaro M."/>
            <person name="Ramirez L."/>
            <person name="Pisabarro A.G."/>
            <person name="Kuo A."/>
            <person name="Tritt A."/>
            <person name="Lipzen A."/>
            <person name="He G."/>
            <person name="Yan M."/>
            <person name="Ng V."/>
            <person name="Cullen D."/>
            <person name="Martin F."/>
            <person name="Rosso M.-N."/>
            <person name="Henrissat B."/>
            <person name="Hibbett D."/>
            <person name="Martinez A.T."/>
            <person name="Grigoriev I.V."/>
        </authorList>
    </citation>
    <scope>NUCLEOTIDE SEQUENCE</scope>
    <source>
        <strain evidence="8">MF-IS2</strain>
    </source>
</reference>
<protein>
    <recommendedName>
        <fullName evidence="7">Zn(2)-C6 fungal-type domain-containing protein</fullName>
    </recommendedName>
</protein>
<feature type="domain" description="Zn(2)-C6 fungal-type" evidence="7">
    <location>
        <begin position="24"/>
        <end position="58"/>
    </location>
</feature>
<feature type="region of interest" description="Disordered" evidence="6">
    <location>
        <begin position="1"/>
        <end position="21"/>
    </location>
</feature>
<evidence type="ECO:0000256" key="4">
    <source>
        <dbReference type="ARBA" id="ARBA00023163"/>
    </source>
</evidence>
<dbReference type="CDD" id="cd00067">
    <property type="entry name" value="GAL4"/>
    <property type="match status" value="1"/>
</dbReference>
<keyword evidence="2" id="KW-0479">Metal-binding</keyword>
<evidence type="ECO:0000259" key="7">
    <source>
        <dbReference type="PROSITE" id="PS50048"/>
    </source>
</evidence>
<evidence type="ECO:0000256" key="6">
    <source>
        <dbReference type="SAM" id="MobiDB-lite"/>
    </source>
</evidence>
<evidence type="ECO:0000256" key="5">
    <source>
        <dbReference type="ARBA" id="ARBA00023242"/>
    </source>
</evidence>
<keyword evidence="9" id="KW-1185">Reference proteome</keyword>
<proteinExistence type="predicted"/>
<dbReference type="InterPro" id="IPR036864">
    <property type="entry name" value="Zn2-C6_fun-type_DNA-bd_sf"/>
</dbReference>
<dbReference type="GO" id="GO:0008270">
    <property type="term" value="F:zinc ion binding"/>
    <property type="evidence" value="ECO:0007669"/>
    <property type="project" value="InterPro"/>
</dbReference>
<name>A0A9P5XHR3_9AGAR</name>
<dbReference type="PANTHER" id="PTHR47338">
    <property type="entry name" value="ZN(II)2CYS6 TRANSCRIPTION FACTOR (EUROFUNG)-RELATED"/>
    <property type="match status" value="1"/>
</dbReference>
<dbReference type="Gene3D" id="4.10.240.10">
    <property type="entry name" value="Zn(2)-C6 fungal-type DNA-binding domain"/>
    <property type="match status" value="1"/>
</dbReference>
<evidence type="ECO:0000313" key="8">
    <source>
        <dbReference type="EMBL" id="KAF9449446.1"/>
    </source>
</evidence>
<accession>A0A9P5XHR3</accession>
<dbReference type="Proteomes" id="UP000807342">
    <property type="component" value="Unassembled WGS sequence"/>
</dbReference>
<dbReference type="InterPro" id="IPR050815">
    <property type="entry name" value="TF_fung"/>
</dbReference>
<keyword evidence="5" id="KW-0539">Nucleus</keyword>
<dbReference type="GO" id="GO:0005634">
    <property type="term" value="C:nucleus"/>
    <property type="evidence" value="ECO:0007669"/>
    <property type="project" value="UniProtKB-SubCell"/>
</dbReference>
<evidence type="ECO:0000256" key="2">
    <source>
        <dbReference type="ARBA" id="ARBA00022723"/>
    </source>
</evidence>
<organism evidence="8 9">
    <name type="scientific">Macrolepiota fuliginosa MF-IS2</name>
    <dbReference type="NCBI Taxonomy" id="1400762"/>
    <lineage>
        <taxon>Eukaryota</taxon>
        <taxon>Fungi</taxon>
        <taxon>Dikarya</taxon>
        <taxon>Basidiomycota</taxon>
        <taxon>Agaricomycotina</taxon>
        <taxon>Agaricomycetes</taxon>
        <taxon>Agaricomycetidae</taxon>
        <taxon>Agaricales</taxon>
        <taxon>Agaricineae</taxon>
        <taxon>Agaricaceae</taxon>
        <taxon>Macrolepiota</taxon>
    </lineage>
</organism>
<keyword evidence="4" id="KW-0804">Transcription</keyword>
<comment type="subcellular location">
    <subcellularLocation>
        <location evidence="1">Nucleus</location>
    </subcellularLocation>
</comment>
<dbReference type="CDD" id="cd12148">
    <property type="entry name" value="fungal_TF_MHR"/>
    <property type="match status" value="1"/>
</dbReference>
<sequence>MTSRHSSTPSSSSSDSSRLPRGSACLNCKRRRVKCDGRRPICGPCSRFRGHELDDCEFYEGQPPRSQVLQEQIADLQHQVDQLQGVEDPARVHLNSPYTPVQISIPAAPPSLGGSFIGEDFKTLPAHKIQGLLQNFGSFSSDVGFFLDPERFMRAAMQPHNAGHASRPCASLLYAVCLWGSKSLPNHIRRSFEETMLSSALRFVTEDLAGSHPRRLLQVMQAEVLLSMFFLNNSQLVEGFYHANAAASLAVSTKSNLIRSASVMQKPSGDAVDEGEWIDGFWTVVTLSNYWVLVNENQTFTFYDSPQMLIDTPWPLNNYYQEKLVPASHKTLEKFLGGTHDDGYSLLALHAKASVLLKKAIELSQKSDPGAVSQYNITNRALEQMTLTLPRLDQQMAPQPRQRLAVTHMLTQAAIIKLHRPRAGSSNTSRQRCVQAARVIADISLRVPAANPLQLINPILGLVWYIAHDILKTEIRHLEGQGSGEDKRLTDAVNQFLICMDVNSSNSPLIG</sequence>
<evidence type="ECO:0000256" key="3">
    <source>
        <dbReference type="ARBA" id="ARBA00023015"/>
    </source>
</evidence>
<dbReference type="PANTHER" id="PTHR47338:SF29">
    <property type="entry name" value="ZN(2)-C6 FUNGAL-TYPE DOMAIN-CONTAINING PROTEIN"/>
    <property type="match status" value="1"/>
</dbReference>
<dbReference type="PROSITE" id="PS50048">
    <property type="entry name" value="ZN2_CY6_FUNGAL_2"/>
    <property type="match status" value="1"/>
</dbReference>